<organism evidence="2 3">
    <name type="scientific">Acyrthosiphon pisum</name>
    <name type="common">Pea aphid</name>
    <dbReference type="NCBI Taxonomy" id="7029"/>
    <lineage>
        <taxon>Eukaryota</taxon>
        <taxon>Metazoa</taxon>
        <taxon>Ecdysozoa</taxon>
        <taxon>Arthropoda</taxon>
        <taxon>Hexapoda</taxon>
        <taxon>Insecta</taxon>
        <taxon>Pterygota</taxon>
        <taxon>Neoptera</taxon>
        <taxon>Paraneoptera</taxon>
        <taxon>Hemiptera</taxon>
        <taxon>Sternorrhyncha</taxon>
        <taxon>Aphidomorpha</taxon>
        <taxon>Aphidoidea</taxon>
        <taxon>Aphididae</taxon>
        <taxon>Macrosiphini</taxon>
        <taxon>Acyrthosiphon</taxon>
    </lineage>
</organism>
<protein>
    <recommendedName>
        <fullName evidence="1">Integrase catalytic domain-containing protein</fullName>
    </recommendedName>
</protein>
<dbReference type="GO" id="GO:0015074">
    <property type="term" value="P:DNA integration"/>
    <property type="evidence" value="ECO:0007669"/>
    <property type="project" value="InterPro"/>
</dbReference>
<reference evidence="2" key="2">
    <citation type="submission" date="2022-06" db="UniProtKB">
        <authorList>
            <consortium name="EnsemblMetazoa"/>
        </authorList>
    </citation>
    <scope>IDENTIFICATION</scope>
</reference>
<dbReference type="PROSITE" id="PS50994">
    <property type="entry name" value="INTEGRASE"/>
    <property type="match status" value="1"/>
</dbReference>
<evidence type="ECO:0000313" key="2">
    <source>
        <dbReference type="EnsemblMetazoa" id="XP_008183355.1"/>
    </source>
</evidence>
<dbReference type="InterPro" id="IPR040676">
    <property type="entry name" value="DUF5641"/>
</dbReference>
<dbReference type="EnsemblMetazoa" id="XM_008185133.2">
    <property type="protein sequence ID" value="XP_008183355.1"/>
    <property type="gene ID" value="LOC103309527"/>
</dbReference>
<dbReference type="GO" id="GO:0042575">
    <property type="term" value="C:DNA polymerase complex"/>
    <property type="evidence" value="ECO:0007669"/>
    <property type="project" value="UniProtKB-ARBA"/>
</dbReference>
<proteinExistence type="predicted"/>
<dbReference type="OrthoDB" id="6616707at2759"/>
<dbReference type="PANTHER" id="PTHR47331">
    <property type="entry name" value="PHD-TYPE DOMAIN-CONTAINING PROTEIN"/>
    <property type="match status" value="1"/>
</dbReference>
<dbReference type="InterPro" id="IPR001584">
    <property type="entry name" value="Integrase_cat-core"/>
</dbReference>
<dbReference type="SUPFAM" id="SSF53098">
    <property type="entry name" value="Ribonuclease H-like"/>
    <property type="match status" value="1"/>
</dbReference>
<reference evidence="3" key="1">
    <citation type="submission" date="2010-06" db="EMBL/GenBank/DDBJ databases">
        <authorList>
            <person name="Jiang H."/>
            <person name="Abraham K."/>
            <person name="Ali S."/>
            <person name="Alsbrooks S.L."/>
            <person name="Anim B.N."/>
            <person name="Anosike U.S."/>
            <person name="Attaway T."/>
            <person name="Bandaranaike D.P."/>
            <person name="Battles P.K."/>
            <person name="Bell S.N."/>
            <person name="Bell A.V."/>
            <person name="Beltran B."/>
            <person name="Bickham C."/>
            <person name="Bustamante Y."/>
            <person name="Caleb T."/>
            <person name="Canada A."/>
            <person name="Cardenas V."/>
            <person name="Carter K."/>
            <person name="Chacko J."/>
            <person name="Chandrabose M.N."/>
            <person name="Chavez D."/>
            <person name="Chavez A."/>
            <person name="Chen L."/>
            <person name="Chu H.-S."/>
            <person name="Claassen K.J."/>
            <person name="Cockrell R."/>
            <person name="Collins M."/>
            <person name="Cooper J.A."/>
            <person name="Cree A."/>
            <person name="Curry S.M."/>
            <person name="Da Y."/>
            <person name="Dao M.D."/>
            <person name="Das B."/>
            <person name="Davila M.-L."/>
            <person name="Davy-Carroll L."/>
            <person name="Denson S."/>
            <person name="Dinh H."/>
            <person name="Ebong V.E."/>
            <person name="Edwards J.R."/>
            <person name="Egan A."/>
            <person name="El-Daye J."/>
            <person name="Escobedo L."/>
            <person name="Fernandez S."/>
            <person name="Fernando P.R."/>
            <person name="Flagg N."/>
            <person name="Forbes L.D."/>
            <person name="Fowler R.G."/>
            <person name="Fu Q."/>
            <person name="Gabisi R.A."/>
            <person name="Ganer J."/>
            <person name="Garbino Pronczuk A."/>
            <person name="Garcia R.M."/>
            <person name="Garner T."/>
            <person name="Garrett T.E."/>
            <person name="Gonzalez D.A."/>
            <person name="Hamid H."/>
            <person name="Hawkins E.S."/>
            <person name="Hirani K."/>
            <person name="Hogues M.E."/>
            <person name="Hollins B."/>
            <person name="Hsiao C.-H."/>
            <person name="Jabil R."/>
            <person name="James M.L."/>
            <person name="Jhangiani S.N."/>
            <person name="Johnson B."/>
            <person name="Johnson Q."/>
            <person name="Joshi V."/>
            <person name="Kalu J.B."/>
            <person name="Kam C."/>
            <person name="Kashfia A."/>
            <person name="Keebler J."/>
            <person name="Kisamo H."/>
            <person name="Kovar C.L."/>
            <person name="Lago L.A."/>
            <person name="Lai C.-Y."/>
            <person name="Laidlaw J."/>
            <person name="Lara F."/>
            <person name="Le T.-K."/>
            <person name="Lee S.L."/>
            <person name="Legall F.H."/>
            <person name="Lemon S.J."/>
            <person name="Lewis L.R."/>
            <person name="Li B."/>
            <person name="Liu Y."/>
            <person name="Liu Y.-S."/>
            <person name="Lopez J."/>
            <person name="Lozado R.J."/>
            <person name="Lu J."/>
            <person name="Madu R.C."/>
            <person name="Maheshwari M."/>
            <person name="Maheshwari R."/>
            <person name="Malloy K."/>
            <person name="Martinez E."/>
            <person name="Mathew T."/>
            <person name="Mercado I.C."/>
            <person name="Mercado C."/>
            <person name="Meyer B."/>
            <person name="Montgomery K."/>
            <person name="Morgan M.B."/>
            <person name="Munidasa M."/>
            <person name="Nazareth L.V."/>
            <person name="Nelson J."/>
            <person name="Ng B.M."/>
            <person name="Nguyen N.B."/>
            <person name="Nguyen P.Q."/>
            <person name="Nguyen T."/>
            <person name="Obregon M."/>
            <person name="Okwuonu G.O."/>
            <person name="Onwere C.G."/>
            <person name="Orozco G."/>
            <person name="Parra A."/>
            <person name="Patel S."/>
            <person name="Patil S."/>
            <person name="Perez A."/>
            <person name="Perez Y."/>
            <person name="Pham C."/>
            <person name="Primus E.L."/>
            <person name="Pu L.-L."/>
            <person name="Puazo M."/>
            <person name="Qin X."/>
            <person name="Quiroz J.B."/>
            <person name="Reese J."/>
            <person name="Richards S."/>
            <person name="Rives C.M."/>
            <person name="Robberts R."/>
            <person name="Ruiz S.J."/>
            <person name="Ruiz M.J."/>
            <person name="Santibanez J."/>
            <person name="Schneider B.W."/>
            <person name="Sisson I."/>
            <person name="Smith M."/>
            <person name="Sodergren E."/>
            <person name="Song X.-Z."/>
            <person name="Song B.B."/>
            <person name="Summersgill H."/>
            <person name="Thelus R."/>
            <person name="Thornton R.D."/>
            <person name="Trejos Z.Y."/>
            <person name="Usmani K."/>
            <person name="Vattathil S."/>
            <person name="Villasana D."/>
            <person name="Walker D.L."/>
            <person name="Wang S."/>
            <person name="Wang K."/>
            <person name="White C.S."/>
            <person name="Williams A.C."/>
            <person name="Williamson J."/>
            <person name="Wilson K."/>
            <person name="Woghiren I.O."/>
            <person name="Woodworth J.R."/>
            <person name="Worley K.C."/>
            <person name="Wright R.A."/>
            <person name="Wu W."/>
            <person name="Young L."/>
            <person name="Zhang L."/>
            <person name="Zhang J."/>
            <person name="Zhu Y."/>
            <person name="Muzny D.M."/>
            <person name="Weinstock G."/>
            <person name="Gibbs R.A."/>
        </authorList>
    </citation>
    <scope>NUCLEOTIDE SEQUENCE [LARGE SCALE GENOMIC DNA]</scope>
    <source>
        <strain evidence="3">LSR1</strain>
    </source>
</reference>
<dbReference type="Pfam" id="PF18701">
    <property type="entry name" value="DUF5641"/>
    <property type="match status" value="1"/>
</dbReference>
<dbReference type="InterPro" id="IPR036397">
    <property type="entry name" value="RNaseH_sf"/>
</dbReference>
<dbReference type="InterPro" id="IPR008042">
    <property type="entry name" value="Retrotrans_Pao"/>
</dbReference>
<dbReference type="AlphaFoldDB" id="A0A8R2F8E0"/>
<dbReference type="PANTHER" id="PTHR47331:SF4">
    <property type="entry name" value="PEPTIDASE S1 DOMAIN-CONTAINING PROTEIN"/>
    <property type="match status" value="1"/>
</dbReference>
<keyword evidence="3" id="KW-1185">Reference proteome</keyword>
<dbReference type="InterPro" id="IPR043502">
    <property type="entry name" value="DNA/RNA_pol_sf"/>
</dbReference>
<dbReference type="InterPro" id="IPR012337">
    <property type="entry name" value="RNaseH-like_sf"/>
</dbReference>
<dbReference type="InterPro" id="IPR041588">
    <property type="entry name" value="Integrase_H2C2"/>
</dbReference>
<evidence type="ECO:0000259" key="1">
    <source>
        <dbReference type="PROSITE" id="PS50994"/>
    </source>
</evidence>
<dbReference type="Proteomes" id="UP000007819">
    <property type="component" value="Unassembled WGS sequence"/>
</dbReference>
<accession>A0A8R2F8E0</accession>
<feature type="domain" description="Integrase catalytic" evidence="1">
    <location>
        <begin position="598"/>
        <end position="790"/>
    </location>
</feature>
<dbReference type="Gene3D" id="3.30.420.10">
    <property type="entry name" value="Ribonuclease H-like superfamily/Ribonuclease H"/>
    <property type="match status" value="1"/>
</dbReference>
<name>A0A8R2F8E0_ACYPI</name>
<dbReference type="KEGG" id="api:103309527"/>
<dbReference type="Pfam" id="PF05380">
    <property type="entry name" value="Peptidase_A17"/>
    <property type="match status" value="1"/>
</dbReference>
<dbReference type="Pfam" id="PF17921">
    <property type="entry name" value="Integrase_H2C2"/>
    <property type="match status" value="1"/>
</dbReference>
<dbReference type="SUPFAM" id="SSF56672">
    <property type="entry name" value="DNA/RNA polymerases"/>
    <property type="match status" value="1"/>
</dbReference>
<dbReference type="GO" id="GO:0003676">
    <property type="term" value="F:nucleic acid binding"/>
    <property type="evidence" value="ECO:0007669"/>
    <property type="project" value="InterPro"/>
</dbReference>
<sequence>MYRQILVRPEDRDYLRILWRFSSTSPIDEYRLCTVTYGTSAAPFQALRTVRELASVDGASWPIAASVLLNDTFVDDILTGANTTEAALECQSQLINLCAMARLQLRKWASNNTQLLETVADDARAMSPSVLFDSSEHSNLKVLGLKWDPLADTFSFKVHPSKVHPTKRTVLSDIARVFDPLGLMSPITFWTKYLMQRLWTSGVSWDDPIPADIETSWSRYQSELHLIEHIPIPGRLTWDNMVSMQLHAFSDSSEKGYAAAIYLRVETTTEIHCQLITGKSKVAPLKKTTIPRHELCGAVLAAKVLKSVSTTYNERMKIDETYAWTDSTTALAWIQSSPHRWATFVANRASQIQELTAPSIWHYVPTQENPVDCASRGLFPSELVNHPLWWTGPAFLKESSDKWPTLTVPQLNDHNPLTHSEAKKATVLLVNAEVSLVKFVRFRPSTATTAIVSAEEFVRALHGLIRGVQQEIFLDDLKRLKRGDRCSKTLRPLDPFIDENGLLRVGGRLHNAEIPYDHKHPILLPSRHRLTDLLIDHHHIRLKHPGANSLQAILQREFWILSSRKAIRSQLRQCISCFRTRPRSVQPKMASLPNYRVQQIKPFASTGVDYAGPITLKGGHRCAPTLAYICLFVCTTTKAYHLELSSTLSTETFLLAFARFSSRRGPIKDMHSDNGTNFVGASKLLTPLKTFIHSSTYQDRVSSYLGAKQIRWHFNPPSSPHFGGLWEAGVKSTKSLILKSIGTQRLTGEELTTLLTQIEATLNSRPLCPLSNDPTDLEALTPSHFLTLEPSTSLPDPNLDSIPLSKLQRWRLVTDLHRHFWTRWKNEYLSSLQARSKWFGKGEQLRIGDLVLIKESTHPLHWQLGRIRTVHPGTDGQIRVAEVTTPFGILKRPAVKLCLLPTP</sequence>
<dbReference type="GeneID" id="103309527"/>
<evidence type="ECO:0000313" key="3">
    <source>
        <dbReference type="Proteomes" id="UP000007819"/>
    </source>
</evidence>
<dbReference type="RefSeq" id="XP_008183355.1">
    <property type="nucleotide sequence ID" value="XM_008185133.2"/>
</dbReference>
<dbReference type="GO" id="GO:0071897">
    <property type="term" value="P:DNA biosynthetic process"/>
    <property type="evidence" value="ECO:0007669"/>
    <property type="project" value="UniProtKB-ARBA"/>
</dbReference>